<dbReference type="Proteomes" id="UP000671913">
    <property type="component" value="Chromosome"/>
</dbReference>
<accession>A0A975GBM0</accession>
<evidence type="ECO:0000313" key="2">
    <source>
        <dbReference type="EMBL" id="QSZ28301.1"/>
    </source>
</evidence>
<name>A0A975GBM0_9THEO</name>
<dbReference type="EMBL" id="CP060096">
    <property type="protein sequence ID" value="QSZ28301.1"/>
    <property type="molecule type" value="Genomic_DNA"/>
</dbReference>
<evidence type="ECO:0000259" key="1">
    <source>
        <dbReference type="Pfam" id="PF07833"/>
    </source>
</evidence>
<dbReference type="InterPro" id="IPR012854">
    <property type="entry name" value="Cu_amine_oxidase-like_N"/>
</dbReference>
<sequence length="87" mass="9725">MRAFFEALGAKVDWDQSTQTVTGTRDNKTLQLTIGSKIAKVNGKEKELAVEAQLINGHTYIPLRFVGESFGDEVIWKNGCIIINSRR</sequence>
<dbReference type="AlphaFoldDB" id="A0A975GBM0"/>
<organism evidence="2 3">
    <name type="scientific">Aceticella autotrophica</name>
    <dbReference type="NCBI Taxonomy" id="2755338"/>
    <lineage>
        <taxon>Bacteria</taxon>
        <taxon>Bacillati</taxon>
        <taxon>Bacillota</taxon>
        <taxon>Clostridia</taxon>
        <taxon>Thermoanaerobacterales</taxon>
        <taxon>Thermoanaerobacteraceae</taxon>
        <taxon>Aceticella</taxon>
    </lineage>
</organism>
<keyword evidence="3" id="KW-1185">Reference proteome</keyword>
<reference evidence="2" key="1">
    <citation type="submission" date="2020-08" db="EMBL/GenBank/DDBJ databases">
        <title>Genomic insights into the carbon and energy metabolism of the first obligate autotrophic acetogenic bacterium Aceticella autotrophica gen. nov., sp. nov.</title>
        <authorList>
            <person name="Toshchakov S.V."/>
            <person name="Elcheninov A.G."/>
            <person name="Kublanov I.V."/>
            <person name="Frolov E.N."/>
            <person name="Lebedinsky A.V."/>
        </authorList>
    </citation>
    <scope>NUCLEOTIDE SEQUENCE</scope>
    <source>
        <strain evidence="2">3443-3Ac</strain>
    </source>
</reference>
<dbReference type="KEGG" id="aaut:ACETAC_02090"/>
<dbReference type="Gene3D" id="3.30.457.10">
    <property type="entry name" value="Copper amine oxidase-like, N-terminal domain"/>
    <property type="match status" value="1"/>
</dbReference>
<dbReference type="Pfam" id="PF07833">
    <property type="entry name" value="Cu_amine_oxidN1"/>
    <property type="match status" value="1"/>
</dbReference>
<proteinExistence type="predicted"/>
<dbReference type="SUPFAM" id="SSF55383">
    <property type="entry name" value="Copper amine oxidase, domain N"/>
    <property type="match status" value="1"/>
</dbReference>
<gene>
    <name evidence="2" type="ORF">ACETAC_02090</name>
</gene>
<dbReference type="InterPro" id="IPR036582">
    <property type="entry name" value="Mao_N_sf"/>
</dbReference>
<protein>
    <submittedName>
        <fullName evidence="2">Copper amine oxidase N-terminal domain-containing protein</fullName>
    </submittedName>
</protein>
<feature type="domain" description="Copper amine oxidase-like N-terminal" evidence="1">
    <location>
        <begin position="1"/>
        <end position="78"/>
    </location>
</feature>
<evidence type="ECO:0000313" key="3">
    <source>
        <dbReference type="Proteomes" id="UP000671913"/>
    </source>
</evidence>